<gene>
    <name evidence="7" type="ORF">BC739_006479</name>
</gene>
<feature type="transmembrane region" description="Helical" evidence="6">
    <location>
        <begin position="182"/>
        <end position="203"/>
    </location>
</feature>
<dbReference type="Gene3D" id="1.20.1250.20">
    <property type="entry name" value="MFS general substrate transporter like domains"/>
    <property type="match status" value="1"/>
</dbReference>
<keyword evidence="8" id="KW-1185">Reference proteome</keyword>
<comment type="subcellular location">
    <subcellularLocation>
        <location evidence="1">Cell membrane</location>
        <topology evidence="1">Multi-pass membrane protein</topology>
    </subcellularLocation>
</comment>
<evidence type="ECO:0000256" key="2">
    <source>
        <dbReference type="ARBA" id="ARBA00022475"/>
    </source>
</evidence>
<evidence type="ECO:0000256" key="3">
    <source>
        <dbReference type="ARBA" id="ARBA00022692"/>
    </source>
</evidence>
<evidence type="ECO:0000256" key="6">
    <source>
        <dbReference type="SAM" id="Phobius"/>
    </source>
</evidence>
<accession>A0ABR6BQS4</accession>
<sequence>MASTTRTDPHAVRRMLASADFRRLLLCRLASQWADGVFQAGLAGAVLFNPERQADPLAIAAGFAVILGPYSVIGPFAGALLDRWDRRKLLIIANLVRAVLVLLAAAADGFGLENGLIYAAALLVMGVSRFIGSGLSAALPHVVEPRDLVSGNSIVATLGAATAAIGGACAFALRAVLGSGNLGSALVTSTAVLGVALCCLLAARFAVGQLGPDEINEPAATVVAVARGLADGGRAALRVPSVAAGFIALVAHRIAYGGALLVIVLLMKYSFHNMGPLRAGAAGLTEAVAAGAAGLLTAGLLTPRLVRRFGRAAVVSGAMVLGCAALLGLGLPMLLPTILVAAFVITACGQVVKLSVDAAIQRDVHDDSRGRVFSVSDTLFNITQVAGAALAAWLVPMDGRSPGIVLGAAALYLLGLGGYLLVLRAHPSSPR</sequence>
<dbReference type="Proteomes" id="UP000517916">
    <property type="component" value="Unassembled WGS sequence"/>
</dbReference>
<dbReference type="PANTHER" id="PTHR23513">
    <property type="entry name" value="INTEGRAL MEMBRANE EFFLUX PROTEIN-RELATED"/>
    <property type="match status" value="1"/>
</dbReference>
<evidence type="ECO:0000313" key="8">
    <source>
        <dbReference type="Proteomes" id="UP000517916"/>
    </source>
</evidence>
<dbReference type="InterPro" id="IPR036259">
    <property type="entry name" value="MFS_trans_sf"/>
</dbReference>
<feature type="transmembrane region" description="Helical" evidence="6">
    <location>
        <begin position="313"/>
        <end position="332"/>
    </location>
</feature>
<keyword evidence="3 6" id="KW-0812">Transmembrane</keyword>
<evidence type="ECO:0000256" key="4">
    <source>
        <dbReference type="ARBA" id="ARBA00022989"/>
    </source>
</evidence>
<evidence type="ECO:0000256" key="5">
    <source>
        <dbReference type="ARBA" id="ARBA00023136"/>
    </source>
</evidence>
<protein>
    <submittedName>
        <fullName evidence="7">MFS family permease</fullName>
    </submittedName>
</protein>
<dbReference type="SUPFAM" id="SSF103473">
    <property type="entry name" value="MFS general substrate transporter"/>
    <property type="match status" value="1"/>
</dbReference>
<dbReference type="EMBL" id="JACJID010000005">
    <property type="protein sequence ID" value="MBA8929261.1"/>
    <property type="molecule type" value="Genomic_DNA"/>
</dbReference>
<feature type="transmembrane region" description="Helical" evidence="6">
    <location>
        <begin position="242"/>
        <end position="267"/>
    </location>
</feature>
<feature type="transmembrane region" description="Helical" evidence="6">
    <location>
        <begin position="89"/>
        <end position="110"/>
    </location>
</feature>
<name>A0ABR6BQS4_9PSEU</name>
<feature type="transmembrane region" description="Helical" evidence="6">
    <location>
        <begin position="279"/>
        <end position="301"/>
    </location>
</feature>
<feature type="transmembrane region" description="Helical" evidence="6">
    <location>
        <begin position="57"/>
        <end position="77"/>
    </location>
</feature>
<proteinExistence type="predicted"/>
<feature type="transmembrane region" description="Helical" evidence="6">
    <location>
        <begin position="338"/>
        <end position="360"/>
    </location>
</feature>
<organism evidence="7 8">
    <name type="scientific">Kutzneria viridogrisea</name>
    <dbReference type="NCBI Taxonomy" id="47990"/>
    <lineage>
        <taxon>Bacteria</taxon>
        <taxon>Bacillati</taxon>
        <taxon>Actinomycetota</taxon>
        <taxon>Actinomycetes</taxon>
        <taxon>Pseudonocardiales</taxon>
        <taxon>Pseudonocardiaceae</taxon>
        <taxon>Kutzneria</taxon>
    </lineage>
</organism>
<feature type="transmembrane region" description="Helical" evidence="6">
    <location>
        <begin position="154"/>
        <end position="176"/>
    </location>
</feature>
<dbReference type="PANTHER" id="PTHR23513:SF17">
    <property type="entry name" value="MEMBRANE PROTEIN"/>
    <property type="match status" value="1"/>
</dbReference>
<evidence type="ECO:0000313" key="7">
    <source>
        <dbReference type="EMBL" id="MBA8929261.1"/>
    </source>
</evidence>
<feature type="transmembrane region" description="Helical" evidence="6">
    <location>
        <begin position="372"/>
        <end position="395"/>
    </location>
</feature>
<keyword evidence="2" id="KW-1003">Cell membrane</keyword>
<evidence type="ECO:0000256" key="1">
    <source>
        <dbReference type="ARBA" id="ARBA00004651"/>
    </source>
</evidence>
<keyword evidence="5 6" id="KW-0472">Membrane</keyword>
<feature type="transmembrane region" description="Helical" evidence="6">
    <location>
        <begin position="401"/>
        <end position="422"/>
    </location>
</feature>
<feature type="transmembrane region" description="Helical" evidence="6">
    <location>
        <begin position="116"/>
        <end position="142"/>
    </location>
</feature>
<comment type="caution">
    <text evidence="7">The sequence shown here is derived from an EMBL/GenBank/DDBJ whole genome shotgun (WGS) entry which is preliminary data.</text>
</comment>
<keyword evidence="4 6" id="KW-1133">Transmembrane helix</keyword>
<reference evidence="7 8" key="1">
    <citation type="submission" date="2020-08" db="EMBL/GenBank/DDBJ databases">
        <title>Genomic Encyclopedia of Archaeal and Bacterial Type Strains, Phase II (KMG-II): from individual species to whole genera.</title>
        <authorList>
            <person name="Goeker M."/>
        </authorList>
    </citation>
    <scope>NUCLEOTIDE SEQUENCE [LARGE SCALE GENOMIC DNA]</scope>
    <source>
        <strain evidence="7 8">DSM 43850</strain>
    </source>
</reference>